<evidence type="ECO:0000313" key="3">
    <source>
        <dbReference type="Proteomes" id="UP001603978"/>
    </source>
</evidence>
<dbReference type="InterPro" id="IPR011712">
    <property type="entry name" value="Sig_transdc_His_kin_sub3_dim/P"/>
</dbReference>
<protein>
    <submittedName>
        <fullName evidence="2">Histidine kinase</fullName>
    </submittedName>
</protein>
<dbReference type="RefSeq" id="WP_393172161.1">
    <property type="nucleotide sequence ID" value="NZ_JBICRM010000025.1"/>
</dbReference>
<dbReference type="Proteomes" id="UP001603978">
    <property type="component" value="Unassembled WGS sequence"/>
</dbReference>
<keyword evidence="2" id="KW-0808">Transferase</keyword>
<organism evidence="2 3">
    <name type="scientific">Nonomuraea marmarensis</name>
    <dbReference type="NCBI Taxonomy" id="3351344"/>
    <lineage>
        <taxon>Bacteria</taxon>
        <taxon>Bacillati</taxon>
        <taxon>Actinomycetota</taxon>
        <taxon>Actinomycetes</taxon>
        <taxon>Streptosporangiales</taxon>
        <taxon>Streptosporangiaceae</taxon>
        <taxon>Nonomuraea</taxon>
    </lineage>
</organism>
<keyword evidence="2" id="KW-0418">Kinase</keyword>
<accession>A0ABW7ALQ3</accession>
<reference evidence="2 3" key="1">
    <citation type="submission" date="2024-10" db="EMBL/GenBank/DDBJ databases">
        <authorList>
            <person name="Topkara A.R."/>
            <person name="Saygin H."/>
        </authorList>
    </citation>
    <scope>NUCLEOTIDE SEQUENCE [LARGE SCALE GENOMIC DNA]</scope>
    <source>
        <strain evidence="2 3">M3C6</strain>
    </source>
</reference>
<sequence length="135" mass="14810">MWAAVLRADRRSIAALHHDPALGNQAELLAAVAITLETGRRLAELRANVDELRASRARVIEAGQKERQRLERDFHDGAQQRLVALSLSLGLPQATLSDDASAEAMLAQARDEISISWWGCVTSRPRRTDSAAHPP</sequence>
<dbReference type="Gene3D" id="1.20.5.1930">
    <property type="match status" value="1"/>
</dbReference>
<proteinExistence type="predicted"/>
<gene>
    <name evidence="2" type="ORF">ACFLIM_32875</name>
</gene>
<dbReference type="GO" id="GO:0016301">
    <property type="term" value="F:kinase activity"/>
    <property type="evidence" value="ECO:0007669"/>
    <property type="project" value="UniProtKB-KW"/>
</dbReference>
<dbReference type="Pfam" id="PF07730">
    <property type="entry name" value="HisKA_3"/>
    <property type="match status" value="1"/>
</dbReference>
<keyword evidence="3" id="KW-1185">Reference proteome</keyword>
<evidence type="ECO:0000313" key="2">
    <source>
        <dbReference type="EMBL" id="MFG1708014.1"/>
    </source>
</evidence>
<evidence type="ECO:0000259" key="1">
    <source>
        <dbReference type="Pfam" id="PF07730"/>
    </source>
</evidence>
<name>A0ABW7ALQ3_9ACTN</name>
<comment type="caution">
    <text evidence="2">The sequence shown here is derived from an EMBL/GenBank/DDBJ whole genome shotgun (WGS) entry which is preliminary data.</text>
</comment>
<dbReference type="EMBL" id="JBICRM010000025">
    <property type="protein sequence ID" value="MFG1708014.1"/>
    <property type="molecule type" value="Genomic_DNA"/>
</dbReference>
<feature type="domain" description="Signal transduction histidine kinase subgroup 3 dimerisation and phosphoacceptor" evidence="1">
    <location>
        <begin position="66"/>
        <end position="114"/>
    </location>
</feature>